<accession>A0A8J6MZX6</accession>
<evidence type="ECO:0000256" key="4">
    <source>
        <dbReference type="ARBA" id="ARBA00023004"/>
    </source>
</evidence>
<evidence type="ECO:0000256" key="2">
    <source>
        <dbReference type="ARBA" id="ARBA00022723"/>
    </source>
</evidence>
<organism evidence="7 8">
    <name type="scientific">Candidatus Desulfacyla euxinica</name>
    <dbReference type="NCBI Taxonomy" id="2841693"/>
    <lineage>
        <taxon>Bacteria</taxon>
        <taxon>Deltaproteobacteria</taxon>
        <taxon>Candidatus Desulfacyla</taxon>
    </lineage>
</organism>
<dbReference type="AlphaFoldDB" id="A0A8J6MZX6"/>
<dbReference type="EMBL" id="JACNJD010000228">
    <property type="protein sequence ID" value="MBC8177705.1"/>
    <property type="molecule type" value="Genomic_DNA"/>
</dbReference>
<name>A0A8J6MZX6_9DELT</name>
<comment type="caution">
    <text evidence="7">The sequence shown here is derived from an EMBL/GenBank/DDBJ whole genome shotgun (WGS) entry which is preliminary data.</text>
</comment>
<evidence type="ECO:0000256" key="3">
    <source>
        <dbReference type="ARBA" id="ARBA00022737"/>
    </source>
</evidence>
<keyword evidence="1" id="KW-0004">4Fe-4S</keyword>
<reference evidence="7 8" key="1">
    <citation type="submission" date="2020-08" db="EMBL/GenBank/DDBJ databases">
        <title>Bridging the membrane lipid divide: bacteria of the FCB group superphylum have the potential to synthesize archaeal ether lipids.</title>
        <authorList>
            <person name="Villanueva L."/>
            <person name="Von Meijenfeldt F.A.B."/>
            <person name="Westbye A.B."/>
            <person name="Yadav S."/>
            <person name="Hopmans E.C."/>
            <person name="Dutilh B.E."/>
            <person name="Sinninghe Damste J.S."/>
        </authorList>
    </citation>
    <scope>NUCLEOTIDE SEQUENCE [LARGE SCALE GENOMIC DNA]</scope>
    <source>
        <strain evidence="7">NIOZ-UU27</strain>
    </source>
</reference>
<protein>
    <submittedName>
        <fullName evidence="7">FeS-binding protein</fullName>
    </submittedName>
</protein>
<keyword evidence="2" id="KW-0479">Metal-binding</keyword>
<dbReference type="Proteomes" id="UP000650524">
    <property type="component" value="Unassembled WGS sequence"/>
</dbReference>
<evidence type="ECO:0000256" key="1">
    <source>
        <dbReference type="ARBA" id="ARBA00022485"/>
    </source>
</evidence>
<gene>
    <name evidence="7" type="ORF">H8E19_09905</name>
</gene>
<dbReference type="GO" id="GO:0046872">
    <property type="term" value="F:metal ion binding"/>
    <property type="evidence" value="ECO:0007669"/>
    <property type="project" value="UniProtKB-KW"/>
</dbReference>
<dbReference type="GO" id="GO:0016491">
    <property type="term" value="F:oxidoreductase activity"/>
    <property type="evidence" value="ECO:0007669"/>
    <property type="project" value="UniProtKB-ARBA"/>
</dbReference>
<feature type="domain" description="Cysteine-rich" evidence="6">
    <location>
        <begin position="350"/>
        <end position="433"/>
    </location>
</feature>
<proteinExistence type="predicted"/>
<dbReference type="GO" id="GO:0051539">
    <property type="term" value="F:4 iron, 4 sulfur cluster binding"/>
    <property type="evidence" value="ECO:0007669"/>
    <property type="project" value="UniProtKB-KW"/>
</dbReference>
<keyword evidence="5" id="KW-0411">Iron-sulfur</keyword>
<evidence type="ECO:0000256" key="5">
    <source>
        <dbReference type="ARBA" id="ARBA00023014"/>
    </source>
</evidence>
<keyword evidence="3" id="KW-0677">Repeat</keyword>
<dbReference type="PANTHER" id="PTHR32479">
    <property type="entry name" value="GLYCOLATE OXIDASE IRON-SULFUR SUBUNIT"/>
    <property type="match status" value="1"/>
</dbReference>
<evidence type="ECO:0000259" key="6">
    <source>
        <dbReference type="Pfam" id="PF02754"/>
    </source>
</evidence>
<dbReference type="PANTHER" id="PTHR32479:SF19">
    <property type="entry name" value="ANAEROBIC GLYCEROL-3-PHOSPHATE DEHYDROGENASE SUBUNIT C"/>
    <property type="match status" value="1"/>
</dbReference>
<keyword evidence="4" id="KW-0408">Iron</keyword>
<dbReference type="InterPro" id="IPR004017">
    <property type="entry name" value="Cys_rich_dom"/>
</dbReference>
<sequence>MNAEDKLRYEITKCRNCEACKDLLNFSCLVFPEMFRLVDKEREAGEKISTDELRHLVDLCTFCAACPCLDIRAALMEAKTEYIDRYGLKFKIRAIEDVERIGKLGGAIPQLTNFLLRNDVARGLMEKTLGIHRDRKIPGFPKENFPEWIKKREKNIKAGTKEKRKVAYFAGCTARYLFPEVPKAVVEVFERNGIDVYYPEQGCCGMPSLLEGDRKLTVGFARINVDRLADVVEEGYDIVCSCPTCGYMLKNILKVGAHYSPEYRDPVESIDGLVKIPLYGLLSSEYSGFFQIPVELFEEMLKDEGYFSFISPRKRIMIAENTYDVGEYLRILHKKGELDTKLGPVSALATYYPPCHLREQRIGRPYQYLLSLIPGLSVDSIDGNYCCGNGGIMGFKHEFHHSSIKIASRLIAKIKSLKPEVLTTECLSCRMQFNQLTPYKVLHPIQIIKESYSNYQ</sequence>
<feature type="domain" description="Cysteine-rich" evidence="6">
    <location>
        <begin position="166"/>
        <end position="250"/>
    </location>
</feature>
<evidence type="ECO:0000313" key="8">
    <source>
        <dbReference type="Proteomes" id="UP000650524"/>
    </source>
</evidence>
<evidence type="ECO:0000313" key="7">
    <source>
        <dbReference type="EMBL" id="MBC8177705.1"/>
    </source>
</evidence>
<dbReference type="Pfam" id="PF02754">
    <property type="entry name" value="CCG"/>
    <property type="match status" value="2"/>
</dbReference>